<organism evidence="1 2">
    <name type="scientific">Trifolium pratense</name>
    <name type="common">Red clover</name>
    <dbReference type="NCBI Taxonomy" id="57577"/>
    <lineage>
        <taxon>Eukaryota</taxon>
        <taxon>Viridiplantae</taxon>
        <taxon>Streptophyta</taxon>
        <taxon>Embryophyta</taxon>
        <taxon>Tracheophyta</taxon>
        <taxon>Spermatophyta</taxon>
        <taxon>Magnoliopsida</taxon>
        <taxon>eudicotyledons</taxon>
        <taxon>Gunneridae</taxon>
        <taxon>Pentapetalae</taxon>
        <taxon>rosids</taxon>
        <taxon>fabids</taxon>
        <taxon>Fabales</taxon>
        <taxon>Fabaceae</taxon>
        <taxon>Papilionoideae</taxon>
        <taxon>50 kb inversion clade</taxon>
        <taxon>NPAAA clade</taxon>
        <taxon>Hologalegina</taxon>
        <taxon>IRL clade</taxon>
        <taxon>Trifolieae</taxon>
        <taxon>Trifolium</taxon>
    </lineage>
</organism>
<sequence length="985" mass="111291">MASKLTTCFVCWNLSTGFDCNHHRNNRAMRSTFPPSSKLRRHRSTIIISNQFCLFSSQQKRQYNKKSSRPSSIDGPLNPPNSNDDDSLHNFNNNSSSPSALNVNRTEPAEQLSDGQLEDLLAMIKNAEKNILLINQARVRALEDLQKILSEKKVLQAEINVLEMRLAETDARIEVADQEKTRVELLEGQLEKLHSELAQKGSDAELHDIQTGVLSDANDTISSLTVELNSIREENASLKNEIESFKTQLNDVKNNDERLVVLEKERLFLESALKDLESKLSISPEAVSELSTLKVECKYLSDKVENLQLLLDKATKQADQAVIVLQQNQDLQREVDKLEATLEEANIYKLSSDKLQKDNELMQQKIKLLENSLEKSDEDINSYVQLYQQSVNEFQDTLNILQKGSKKKTLDEPVEDMPWEFWSQLLLLIDGWALEKKISVDDAKLLREKVWKKDKSISDIYLACKGQNEDEAISSFLGLTSSATSPGLHVIHIAAEMAPVAKVGGLGDVVCGLSKALQKKGHLVEIVLPKYDCMQYDRIGDIRALDVVIESYFDGQLFKNKIWVGTVEGLPVYFIEPHHPDKFFWRGDFYGERDDFRRFSYFSRVALEFLLQAGKKPDIIHCHDWQTAFIAPLYWDVYVPKGLNSARICFTCHNFEYQGTAPASELESCGLDSHHLNRPDRMQDNSAHNRVNSVKGGVVYSNIVTTVSPTYAQEVRTAEGGKGLQSTLSTHSKKFIGVLNGIDTDIWNPATDPFLDVQYNANDLQGKSENKEALRRKLGLSSEDVKRPLVGCITRLVPQKGVHLIRHAIYLTLELGGQFVLLGSSPVPHIQREFEGIANHFKNHDHIRLILKYDESLSHTIYAASDMFIIPSIFEPCGLTQMISMRYGAVPIVRKTGGLNDSVFDIDDDTIPSQFQNGFTFLNADEKGINGALVRAINLYQNDPESWKQLVQKDMNIDFSWDSSAAQYEELYLKSVTRGRATKRA</sequence>
<dbReference type="Proteomes" id="UP001177021">
    <property type="component" value="Unassembled WGS sequence"/>
</dbReference>
<reference evidence="1" key="1">
    <citation type="submission" date="2023-10" db="EMBL/GenBank/DDBJ databases">
        <authorList>
            <person name="Rodriguez Cubillos JULIANA M."/>
            <person name="De Vega J."/>
        </authorList>
    </citation>
    <scope>NUCLEOTIDE SEQUENCE</scope>
</reference>
<name>A0ACB0M7R7_TRIPR</name>
<evidence type="ECO:0000313" key="2">
    <source>
        <dbReference type="Proteomes" id="UP001177021"/>
    </source>
</evidence>
<accession>A0ACB0M7R7</accession>
<proteinExistence type="predicted"/>
<protein>
    <submittedName>
        <fullName evidence="1">Uncharacterized protein</fullName>
    </submittedName>
</protein>
<keyword evidence="2" id="KW-1185">Reference proteome</keyword>
<evidence type="ECO:0000313" key="1">
    <source>
        <dbReference type="EMBL" id="CAJ2677932.1"/>
    </source>
</evidence>
<dbReference type="EMBL" id="CASHSV030000823">
    <property type="protein sequence ID" value="CAJ2677932.1"/>
    <property type="molecule type" value="Genomic_DNA"/>
</dbReference>
<comment type="caution">
    <text evidence="1">The sequence shown here is derived from an EMBL/GenBank/DDBJ whole genome shotgun (WGS) entry which is preliminary data.</text>
</comment>
<gene>
    <name evidence="1" type="ORF">MILVUS5_LOCUS40327</name>
</gene>